<keyword evidence="1" id="KW-0560">Oxidoreductase</keyword>
<dbReference type="HOGENOM" id="CLU_093095_0_0_0"/>
<dbReference type="PANTHER" id="PTHR42845">
    <property type="entry name" value="COENZYME F420-REDUCING HYDROGENASE, GAMMA SUBUNIT"/>
    <property type="match status" value="1"/>
</dbReference>
<dbReference type="RefSeq" id="WP_013559676.1">
    <property type="nucleotide sequence ID" value="NC_014960.1"/>
</dbReference>
<dbReference type="OrthoDB" id="9787729at2"/>
<evidence type="ECO:0000313" key="3">
    <source>
        <dbReference type="EMBL" id="BAJ63288.1"/>
    </source>
</evidence>
<dbReference type="InParanoid" id="E8N4C4"/>
<dbReference type="AlphaFoldDB" id="E8N4C4"/>
<evidence type="ECO:0000313" key="4">
    <source>
        <dbReference type="Proteomes" id="UP000008922"/>
    </source>
</evidence>
<dbReference type="PANTHER" id="PTHR42845:SF1">
    <property type="entry name" value="HYDROGENASE SMALL SUBUNIT"/>
    <property type="match status" value="1"/>
</dbReference>
<evidence type="ECO:0000259" key="2">
    <source>
        <dbReference type="Pfam" id="PF01058"/>
    </source>
</evidence>
<proteinExistence type="predicted"/>
<organism evidence="3 4">
    <name type="scientific">Anaerolinea thermophila (strain DSM 14523 / JCM 11388 / NBRC 100420 / UNI-1)</name>
    <dbReference type="NCBI Taxonomy" id="926569"/>
    <lineage>
        <taxon>Bacteria</taxon>
        <taxon>Bacillati</taxon>
        <taxon>Chloroflexota</taxon>
        <taxon>Anaerolineae</taxon>
        <taxon>Anaerolineales</taxon>
        <taxon>Anaerolineaceae</taxon>
        <taxon>Anaerolinea</taxon>
    </lineage>
</organism>
<accession>E8N4C4</accession>
<gene>
    <name evidence="3" type="primary">hoxY</name>
    <name evidence="3" type="ordered locus">ANT_12540</name>
</gene>
<dbReference type="STRING" id="926569.ANT_12540"/>
<keyword evidence="4" id="KW-1185">Reference proteome</keyword>
<dbReference type="eggNOG" id="COG1941">
    <property type="taxonomic scope" value="Bacteria"/>
</dbReference>
<name>E8N4C4_ANATU</name>
<dbReference type="GO" id="GO:0051536">
    <property type="term" value="F:iron-sulfur cluster binding"/>
    <property type="evidence" value="ECO:0007669"/>
    <property type="project" value="InterPro"/>
</dbReference>
<dbReference type="InterPro" id="IPR051349">
    <property type="entry name" value="Hydrogenase_assoc-protein"/>
</dbReference>
<dbReference type="GO" id="GO:0016491">
    <property type="term" value="F:oxidoreductase activity"/>
    <property type="evidence" value="ECO:0007669"/>
    <property type="project" value="UniProtKB-KW"/>
</dbReference>
<dbReference type="SUPFAM" id="SSF56770">
    <property type="entry name" value="HydA/Nqo6-like"/>
    <property type="match status" value="1"/>
</dbReference>
<feature type="domain" description="NADH:ubiquinone oxidoreductase-like 20kDa subunit" evidence="2">
    <location>
        <begin position="14"/>
        <end position="161"/>
    </location>
</feature>
<dbReference type="Pfam" id="PF01058">
    <property type="entry name" value="Oxidored_q6"/>
    <property type="match status" value="1"/>
</dbReference>
<sequence length="177" mass="19715">MEKLKLATIWLDGCSGCHMSFLDIDERLLALSDRVELVFSPLVDTKDFPEDVDITLVEGALGTEEDLQKIRKIRERTKLLVAFGDCAVTANIPSMRNPFGREEVLKSLYVESDALNPQIPVQSLPELLPHALPLHHYVHVDVFLPGCPPAADTIYQVLSELIEGRIPDVNPLTRFGA</sequence>
<dbReference type="Proteomes" id="UP000008922">
    <property type="component" value="Chromosome"/>
</dbReference>
<dbReference type="Gene3D" id="3.40.50.700">
    <property type="entry name" value="NADH:ubiquinone oxidoreductase-like, 20kDa subunit"/>
    <property type="match status" value="1"/>
</dbReference>
<dbReference type="InterPro" id="IPR037024">
    <property type="entry name" value="NiFe_Hase_small_N_sf"/>
</dbReference>
<dbReference type="KEGG" id="atm:ANT_12540"/>
<dbReference type="EMBL" id="AP012029">
    <property type="protein sequence ID" value="BAJ63288.1"/>
    <property type="molecule type" value="Genomic_DNA"/>
</dbReference>
<reference evidence="3 4" key="1">
    <citation type="submission" date="2010-12" db="EMBL/GenBank/DDBJ databases">
        <title>Whole genome sequence of Anaerolinea thermophila UNI-1.</title>
        <authorList>
            <person name="Narita-Yamada S."/>
            <person name="Kishi E."/>
            <person name="Watanabe Y."/>
            <person name="Takasaki K."/>
            <person name="Ankai A."/>
            <person name="Oguchi A."/>
            <person name="Fukui S."/>
            <person name="Takahashi M."/>
            <person name="Yashiro I."/>
            <person name="Hosoyama A."/>
            <person name="Sekiguchi Y."/>
            <person name="Hanada S."/>
            <person name="Fujita N."/>
        </authorList>
    </citation>
    <scope>NUCLEOTIDE SEQUENCE [LARGE SCALE GENOMIC DNA]</scope>
    <source>
        <strain evidence="4">DSM 14523 / JCM 11388 / NBRC 100420 / UNI-1</strain>
    </source>
</reference>
<dbReference type="InterPro" id="IPR006137">
    <property type="entry name" value="NADH_UbQ_OxRdtase-like_20kDa"/>
</dbReference>
<protein>
    <submittedName>
        <fullName evidence="3">Bidirectional hydrogenase Y subunit</fullName>
    </submittedName>
</protein>
<evidence type="ECO:0000256" key="1">
    <source>
        <dbReference type="ARBA" id="ARBA00023002"/>
    </source>
</evidence>